<dbReference type="STRING" id="467705.SGO_1204"/>
<evidence type="ECO:0000313" key="1">
    <source>
        <dbReference type="EMBL" id="ABV09413.1"/>
    </source>
</evidence>
<evidence type="ECO:0000313" key="2">
    <source>
        <dbReference type="Proteomes" id="UP000001131"/>
    </source>
</evidence>
<dbReference type="HOGENOM" id="CLU_3123393_0_0_9"/>
<keyword evidence="2" id="KW-1185">Reference proteome</keyword>
<protein>
    <submittedName>
        <fullName evidence="1">Uncharacterized protein</fullName>
    </submittedName>
</protein>
<name>A8AXI1_STRGC</name>
<sequence length="57" mass="6807">MKLKQIISRKDCQVLSFLFRFLKSKKRKLPLKNIGKNYIMLRYGLALSFLFEQAVKN</sequence>
<dbReference type="AlphaFoldDB" id="A8AXI1"/>
<proteinExistence type="predicted"/>
<dbReference type="Proteomes" id="UP000001131">
    <property type="component" value="Chromosome"/>
</dbReference>
<gene>
    <name evidence="1" type="ordered locus">SGO_1204</name>
</gene>
<dbReference type="KEGG" id="sgo:SGO_1204"/>
<dbReference type="EMBL" id="CP000725">
    <property type="protein sequence ID" value="ABV09413.1"/>
    <property type="molecule type" value="Genomic_DNA"/>
</dbReference>
<reference evidence="1 2" key="1">
    <citation type="journal article" date="2007" name="J. Bacteriol.">
        <title>Genome-wide transcriptional changes in Streptococcus gordonii in response to competence signaling peptide.</title>
        <authorList>
            <person name="Vickerman M.M."/>
            <person name="Iobst S."/>
            <person name="Jesionowski A.M."/>
            <person name="Gill S.R."/>
        </authorList>
    </citation>
    <scope>NUCLEOTIDE SEQUENCE [LARGE SCALE GENOMIC DNA]</scope>
    <source>
        <strain evidence="2">Challis / ATCC 35105 / BCRC 15272 / CH1 / DL1 / V288</strain>
    </source>
</reference>
<organism evidence="1 2">
    <name type="scientific">Streptococcus gordonii (strain Challis / ATCC 35105 / BCRC 15272 / CH1 / DL1 / V288)</name>
    <dbReference type="NCBI Taxonomy" id="467705"/>
    <lineage>
        <taxon>Bacteria</taxon>
        <taxon>Bacillati</taxon>
        <taxon>Bacillota</taxon>
        <taxon>Bacilli</taxon>
        <taxon>Lactobacillales</taxon>
        <taxon>Streptococcaceae</taxon>
        <taxon>Streptococcus</taxon>
    </lineage>
</organism>
<accession>A8AXI1</accession>